<protein>
    <submittedName>
        <fullName evidence="1">Uncharacterized protein</fullName>
    </submittedName>
</protein>
<dbReference type="EMBL" id="CACVKT020000425">
    <property type="protein sequence ID" value="CAC5359139.1"/>
    <property type="molecule type" value="Genomic_DNA"/>
</dbReference>
<reference evidence="1 2" key="1">
    <citation type="submission" date="2020-06" db="EMBL/GenBank/DDBJ databases">
        <authorList>
            <person name="Li R."/>
            <person name="Bekaert M."/>
        </authorList>
    </citation>
    <scope>NUCLEOTIDE SEQUENCE [LARGE SCALE GENOMIC DNA]</scope>
    <source>
        <strain evidence="2">wild</strain>
    </source>
</reference>
<dbReference type="AlphaFoldDB" id="A0A6J8A2L3"/>
<dbReference type="OrthoDB" id="6134475at2759"/>
<dbReference type="Proteomes" id="UP000507470">
    <property type="component" value="Unassembled WGS sequence"/>
</dbReference>
<proteinExistence type="predicted"/>
<evidence type="ECO:0000313" key="2">
    <source>
        <dbReference type="Proteomes" id="UP000507470"/>
    </source>
</evidence>
<accession>A0A6J8A2L3</accession>
<sequence>MLQVNSHTNVKRHWDNRDINVLKEHLSSSRKIKLLRDVDLKVLIRFLKRHMKSNAIVVNLKLKESDKKQAKFEKLCTIFGYDTKTVQWKTTGRGNQAKNVQKLAEICIKVLQTTAPKRVLNIAHSEYHWIYELAKWEKNSTVSSTVKFHEIEPDYWFYHPEYSNSRQQIEVKCIDSTHLLTRARRKCCKEGLHNISNGPWLKVAKTLLSTEIIEDIIDPMSVSMATTNFSEAVENTMLENGDVDAASLCHVVDCRGRP</sequence>
<evidence type="ECO:0000313" key="1">
    <source>
        <dbReference type="EMBL" id="CAC5359139.1"/>
    </source>
</evidence>
<gene>
    <name evidence="1" type="ORF">MCOR_2143</name>
</gene>
<organism evidence="1 2">
    <name type="scientific">Mytilus coruscus</name>
    <name type="common">Sea mussel</name>
    <dbReference type="NCBI Taxonomy" id="42192"/>
    <lineage>
        <taxon>Eukaryota</taxon>
        <taxon>Metazoa</taxon>
        <taxon>Spiralia</taxon>
        <taxon>Lophotrochozoa</taxon>
        <taxon>Mollusca</taxon>
        <taxon>Bivalvia</taxon>
        <taxon>Autobranchia</taxon>
        <taxon>Pteriomorphia</taxon>
        <taxon>Mytilida</taxon>
        <taxon>Mytiloidea</taxon>
        <taxon>Mytilidae</taxon>
        <taxon>Mytilinae</taxon>
        <taxon>Mytilus</taxon>
    </lineage>
</organism>
<keyword evidence="2" id="KW-1185">Reference proteome</keyword>
<name>A0A6J8A2L3_MYTCO</name>